<reference evidence="3" key="1">
    <citation type="journal article" date="2021" name="Sci. Rep.">
        <title>Diploid genomic architecture of Nitzschia inconspicua, an elite biomass production diatom.</title>
        <authorList>
            <person name="Oliver A."/>
            <person name="Podell S."/>
            <person name="Pinowska A."/>
            <person name="Traller J.C."/>
            <person name="Smith S.R."/>
            <person name="McClure R."/>
            <person name="Beliaev A."/>
            <person name="Bohutskyi P."/>
            <person name="Hill E.A."/>
            <person name="Rabines A."/>
            <person name="Zheng H."/>
            <person name="Allen L.Z."/>
            <person name="Kuo A."/>
            <person name="Grigoriev I.V."/>
            <person name="Allen A.E."/>
            <person name="Hazlebeck D."/>
            <person name="Allen E.E."/>
        </authorList>
    </citation>
    <scope>NUCLEOTIDE SEQUENCE</scope>
    <source>
        <strain evidence="3">Hildebrandi</strain>
    </source>
</reference>
<dbReference type="AlphaFoldDB" id="A0A9K3KFJ1"/>
<dbReference type="Pfam" id="PF05903">
    <property type="entry name" value="Peptidase_C97"/>
    <property type="match status" value="1"/>
</dbReference>
<comment type="caution">
    <text evidence="3">The sequence shown here is derived from an EMBL/GenBank/DDBJ whole genome shotgun (WGS) entry which is preliminary data.</text>
</comment>
<keyword evidence="4" id="KW-1185">Reference proteome</keyword>
<evidence type="ECO:0000256" key="1">
    <source>
        <dbReference type="SAM" id="MobiDB-lite"/>
    </source>
</evidence>
<dbReference type="PANTHER" id="PTHR12378:SF80">
    <property type="entry name" value="IP06716P-RELATED"/>
    <property type="match status" value="1"/>
</dbReference>
<evidence type="ECO:0000259" key="2">
    <source>
        <dbReference type="PROSITE" id="PS51858"/>
    </source>
</evidence>
<accession>A0A9K3KFJ1</accession>
<dbReference type="GO" id="GO:0101005">
    <property type="term" value="F:deubiquitinase activity"/>
    <property type="evidence" value="ECO:0007669"/>
    <property type="project" value="TreeGrafter"/>
</dbReference>
<name>A0A9K3KFJ1_9STRA</name>
<protein>
    <submittedName>
        <fullName evidence="3">PPPDE putative peptidase domain containing protein</fullName>
    </submittedName>
</protein>
<organism evidence="3 4">
    <name type="scientific">Nitzschia inconspicua</name>
    <dbReference type="NCBI Taxonomy" id="303405"/>
    <lineage>
        <taxon>Eukaryota</taxon>
        <taxon>Sar</taxon>
        <taxon>Stramenopiles</taxon>
        <taxon>Ochrophyta</taxon>
        <taxon>Bacillariophyta</taxon>
        <taxon>Bacillariophyceae</taxon>
        <taxon>Bacillariophycidae</taxon>
        <taxon>Bacillariales</taxon>
        <taxon>Bacillariaceae</taxon>
        <taxon>Nitzschia</taxon>
    </lineage>
</organism>
<feature type="compositionally biased region" description="Polar residues" evidence="1">
    <location>
        <begin position="251"/>
        <end position="263"/>
    </location>
</feature>
<dbReference type="SMART" id="SM01179">
    <property type="entry name" value="DUF862"/>
    <property type="match status" value="1"/>
</dbReference>
<dbReference type="GO" id="GO:0016579">
    <property type="term" value="P:protein deubiquitination"/>
    <property type="evidence" value="ECO:0007669"/>
    <property type="project" value="TreeGrafter"/>
</dbReference>
<gene>
    <name evidence="3" type="ORF">IV203_007245</name>
</gene>
<feature type="compositionally biased region" description="Polar residues" evidence="1">
    <location>
        <begin position="162"/>
        <end position="177"/>
    </location>
</feature>
<feature type="domain" description="PPPDE" evidence="2">
    <location>
        <begin position="16"/>
        <end position="151"/>
    </location>
</feature>
<evidence type="ECO:0000313" key="3">
    <source>
        <dbReference type="EMBL" id="KAG7342153.1"/>
    </source>
</evidence>
<sequence length="263" mass="27930">MSFGNGYNGGRTRMGTKVFLNVYDLSPANEYLYPIGMGLHHSGIEIDGKEYSYGSGGGIFDGPPKIAPGARFRTQLELGAFDGGSQELNKALDDLRHNGGFGPDGYNLVRRNCNHFCNALSWKLLRKPIPPYVNRLANIGDCCSCLLPKQLLEDSPVGGSGNNQSPSFAVPTLTSMNRGGPGAKTSTTTAFAGKGECLGGSSSTSKSEATGLLSRWSSTQASSSSSGTAVDELTDRRERARKAALARLERNQQQPPSTGNKES</sequence>
<reference evidence="3" key="2">
    <citation type="submission" date="2021-04" db="EMBL/GenBank/DDBJ databases">
        <authorList>
            <person name="Podell S."/>
        </authorList>
    </citation>
    <scope>NUCLEOTIDE SEQUENCE</scope>
    <source>
        <strain evidence="3">Hildebrandi</strain>
    </source>
</reference>
<dbReference type="InterPro" id="IPR008580">
    <property type="entry name" value="PPPDE_dom"/>
</dbReference>
<proteinExistence type="predicted"/>
<dbReference type="Proteomes" id="UP000693970">
    <property type="component" value="Unassembled WGS sequence"/>
</dbReference>
<dbReference type="PROSITE" id="PS51858">
    <property type="entry name" value="PPPDE"/>
    <property type="match status" value="1"/>
</dbReference>
<feature type="region of interest" description="Disordered" evidence="1">
    <location>
        <begin position="157"/>
        <end position="263"/>
    </location>
</feature>
<dbReference type="OrthoDB" id="412286at2759"/>
<dbReference type="EMBL" id="JAGRRH010000025">
    <property type="protein sequence ID" value="KAG7342153.1"/>
    <property type="molecule type" value="Genomic_DNA"/>
</dbReference>
<feature type="compositionally biased region" description="Low complexity" evidence="1">
    <location>
        <begin position="214"/>
        <end position="226"/>
    </location>
</feature>
<evidence type="ECO:0000313" key="4">
    <source>
        <dbReference type="Proteomes" id="UP000693970"/>
    </source>
</evidence>
<dbReference type="PANTHER" id="PTHR12378">
    <property type="entry name" value="DESUMOYLATING ISOPEPTIDASE"/>
    <property type="match status" value="1"/>
</dbReference>